<reference evidence="1 2" key="1">
    <citation type="submission" date="2024-06" db="EMBL/GenBank/DDBJ databases">
        <authorList>
            <person name="Li F."/>
        </authorList>
    </citation>
    <scope>NUCLEOTIDE SEQUENCE [LARGE SCALE GENOMIC DNA]</scope>
    <source>
        <strain evidence="1 2">GXAS 311</strain>
    </source>
</reference>
<dbReference type="CDD" id="cd04301">
    <property type="entry name" value="NAT_SF"/>
    <property type="match status" value="1"/>
</dbReference>
<sequence>MNMVENNNPMPWQLKKFTELTTLELYYIYKLRSDIFVVEQDCVYPDLDGLDILPETYHLFATSNQLVMAYLRLLAVDTSYPNMSALGRVVIHPDFRGQQLGHQLLSRATQFLDEKWPEHICHISAQSHLAKFYQQHGYSIVTDEYLEDGIPHIGMERPAKNNKAELT</sequence>
<evidence type="ECO:0000313" key="1">
    <source>
        <dbReference type="EMBL" id="MET1255109.1"/>
    </source>
</evidence>
<dbReference type="InterPro" id="IPR016181">
    <property type="entry name" value="Acyl_CoA_acyltransferase"/>
</dbReference>
<dbReference type="Proteomes" id="UP001548189">
    <property type="component" value="Unassembled WGS sequence"/>
</dbReference>
<name>A0ABV2BT81_9GAMM</name>
<dbReference type="EMBL" id="JBEVCJ010000007">
    <property type="protein sequence ID" value="MET1255109.1"/>
    <property type="molecule type" value="Genomic_DNA"/>
</dbReference>
<dbReference type="Pfam" id="PF13673">
    <property type="entry name" value="Acetyltransf_10"/>
    <property type="match status" value="1"/>
</dbReference>
<protein>
    <submittedName>
        <fullName evidence="1">GNAT family N-acetyltransferase</fullName>
        <ecNumber evidence="1">2.3.1.-</ecNumber>
    </submittedName>
</protein>
<gene>
    <name evidence="1" type="ORF">ABVT43_08230</name>
</gene>
<comment type="caution">
    <text evidence="1">The sequence shown here is derived from an EMBL/GenBank/DDBJ whole genome shotgun (WGS) entry which is preliminary data.</text>
</comment>
<accession>A0ABV2BT81</accession>
<dbReference type="PROSITE" id="PS51186">
    <property type="entry name" value="GNAT"/>
    <property type="match status" value="1"/>
</dbReference>
<keyword evidence="2" id="KW-1185">Reference proteome</keyword>
<keyword evidence="1" id="KW-0808">Transferase</keyword>
<dbReference type="Gene3D" id="3.40.630.30">
    <property type="match status" value="1"/>
</dbReference>
<dbReference type="GO" id="GO:0016746">
    <property type="term" value="F:acyltransferase activity"/>
    <property type="evidence" value="ECO:0007669"/>
    <property type="project" value="UniProtKB-KW"/>
</dbReference>
<keyword evidence="1" id="KW-0012">Acyltransferase</keyword>
<dbReference type="SUPFAM" id="SSF55729">
    <property type="entry name" value="Acyl-CoA N-acyltransferases (Nat)"/>
    <property type="match status" value="1"/>
</dbReference>
<dbReference type="InterPro" id="IPR000182">
    <property type="entry name" value="GNAT_dom"/>
</dbReference>
<proteinExistence type="predicted"/>
<evidence type="ECO:0000313" key="2">
    <source>
        <dbReference type="Proteomes" id="UP001548189"/>
    </source>
</evidence>
<dbReference type="EC" id="2.3.1.-" evidence="1"/>
<organism evidence="1 2">
    <name type="scientific">Aliikangiella maris</name>
    <dbReference type="NCBI Taxonomy" id="3162458"/>
    <lineage>
        <taxon>Bacteria</taxon>
        <taxon>Pseudomonadati</taxon>
        <taxon>Pseudomonadota</taxon>
        <taxon>Gammaproteobacteria</taxon>
        <taxon>Oceanospirillales</taxon>
        <taxon>Pleioneaceae</taxon>
        <taxon>Aliikangiella</taxon>
    </lineage>
</organism>